<dbReference type="STRING" id="50429.A0A2B4RIA6"/>
<dbReference type="GO" id="GO:0016779">
    <property type="term" value="F:nucleotidyltransferase activity"/>
    <property type="evidence" value="ECO:0007669"/>
    <property type="project" value="UniProtKB-KW"/>
</dbReference>
<dbReference type="GO" id="GO:0004519">
    <property type="term" value="F:endonuclease activity"/>
    <property type="evidence" value="ECO:0007669"/>
    <property type="project" value="UniProtKB-KW"/>
</dbReference>
<organism evidence="5 6">
    <name type="scientific">Stylophora pistillata</name>
    <name type="common">Smooth cauliflower coral</name>
    <dbReference type="NCBI Taxonomy" id="50429"/>
    <lineage>
        <taxon>Eukaryota</taxon>
        <taxon>Metazoa</taxon>
        <taxon>Cnidaria</taxon>
        <taxon>Anthozoa</taxon>
        <taxon>Hexacorallia</taxon>
        <taxon>Scleractinia</taxon>
        <taxon>Astrocoeniina</taxon>
        <taxon>Pocilloporidae</taxon>
        <taxon>Stylophora</taxon>
    </lineage>
</organism>
<evidence type="ECO:0008006" key="7">
    <source>
        <dbReference type="Google" id="ProtNLM"/>
    </source>
</evidence>
<dbReference type="AlphaFoldDB" id="A0A2B4RIA6"/>
<keyword evidence="1" id="KW-0808">Transferase</keyword>
<protein>
    <recommendedName>
        <fullName evidence="7">Peptidase A2 domain-containing protein</fullName>
    </recommendedName>
</protein>
<reference evidence="6" key="1">
    <citation type="journal article" date="2017" name="bioRxiv">
        <title>Comparative analysis of the genomes of Stylophora pistillata and Acropora digitifera provides evidence for extensive differences between species of corals.</title>
        <authorList>
            <person name="Voolstra C.R."/>
            <person name="Li Y."/>
            <person name="Liew Y.J."/>
            <person name="Baumgarten S."/>
            <person name="Zoccola D."/>
            <person name="Flot J.-F."/>
            <person name="Tambutte S."/>
            <person name="Allemand D."/>
            <person name="Aranda M."/>
        </authorList>
    </citation>
    <scope>NUCLEOTIDE SEQUENCE [LARGE SCALE GENOMIC DNA]</scope>
</reference>
<dbReference type="Proteomes" id="UP000225706">
    <property type="component" value="Unassembled WGS sequence"/>
</dbReference>
<keyword evidence="6" id="KW-1185">Reference proteome</keyword>
<evidence type="ECO:0000256" key="1">
    <source>
        <dbReference type="ARBA" id="ARBA00022679"/>
    </source>
</evidence>
<dbReference type="SUPFAM" id="SSF50630">
    <property type="entry name" value="Acid proteases"/>
    <property type="match status" value="1"/>
</dbReference>
<name>A0A2B4RIA6_STYPI</name>
<dbReference type="PANTHER" id="PTHR37984">
    <property type="entry name" value="PROTEIN CBG26694"/>
    <property type="match status" value="1"/>
</dbReference>
<sequence length="301" mass="34573">MHRHLQIFADISKAAERDESRGCPFSKGQLKKTVDKRNAKVPEKSQNEPHERKCKFSSRYHPFIKKNCPTWQTSCKNCGKLNHFAVCCQESRKKVLSVNYTSEDEEYEYVAEIEVKEQFNALASNRSPNKVFVTLLINGIQEKFQLDSGSTVNIMTDETVLKLCGQDGLTDLEKTPVTLVMCNQSEVKPLGKKRFKVVNPKNNKKYDIDFHLVRGKCKSIFGLRASEHLQLLTFNSQNICSVELSGVEQNDPKLKDYISQYRDVFIGEGKLEELLHLEIDRNVQPVQLPTRMVQLKTTQKE</sequence>
<dbReference type="InterPro" id="IPR050951">
    <property type="entry name" value="Retrovirus_Pol_polyprotein"/>
</dbReference>
<dbReference type="CDD" id="cd05481">
    <property type="entry name" value="retropepsin_like_LTR_1"/>
    <property type="match status" value="1"/>
</dbReference>
<keyword evidence="3" id="KW-0540">Nuclease</keyword>
<gene>
    <name evidence="5" type="ORF">AWC38_SpisGene17534</name>
</gene>
<evidence type="ECO:0000313" key="5">
    <source>
        <dbReference type="EMBL" id="PFX18124.1"/>
    </source>
</evidence>
<keyword evidence="4" id="KW-0255">Endonuclease</keyword>
<keyword evidence="2" id="KW-0548">Nucleotidyltransferase</keyword>
<evidence type="ECO:0000256" key="4">
    <source>
        <dbReference type="ARBA" id="ARBA00022759"/>
    </source>
</evidence>
<evidence type="ECO:0000256" key="2">
    <source>
        <dbReference type="ARBA" id="ARBA00022695"/>
    </source>
</evidence>
<evidence type="ECO:0000313" key="6">
    <source>
        <dbReference type="Proteomes" id="UP000225706"/>
    </source>
</evidence>
<dbReference type="OrthoDB" id="5988618at2759"/>
<keyword evidence="4" id="KW-0378">Hydrolase</keyword>
<dbReference type="EMBL" id="LSMT01000429">
    <property type="protein sequence ID" value="PFX18124.1"/>
    <property type="molecule type" value="Genomic_DNA"/>
</dbReference>
<evidence type="ECO:0000256" key="3">
    <source>
        <dbReference type="ARBA" id="ARBA00022722"/>
    </source>
</evidence>
<comment type="caution">
    <text evidence="5">The sequence shown here is derived from an EMBL/GenBank/DDBJ whole genome shotgun (WGS) entry which is preliminary data.</text>
</comment>
<proteinExistence type="predicted"/>
<accession>A0A2B4RIA6</accession>
<dbReference type="Gene3D" id="2.40.70.10">
    <property type="entry name" value="Acid Proteases"/>
    <property type="match status" value="1"/>
</dbReference>
<dbReference type="PANTHER" id="PTHR37984:SF5">
    <property type="entry name" value="PROTEIN NYNRIN-LIKE"/>
    <property type="match status" value="1"/>
</dbReference>
<dbReference type="InterPro" id="IPR021109">
    <property type="entry name" value="Peptidase_aspartic_dom_sf"/>
</dbReference>